<keyword evidence="5" id="KW-0862">Zinc</keyword>
<reference evidence="9 10" key="1">
    <citation type="journal article" date="2016" name="Nat. Commun.">
        <title>Thousands of microbial genomes shed light on interconnected biogeochemical processes in an aquifer system.</title>
        <authorList>
            <person name="Anantharaman K."/>
            <person name="Brown C.T."/>
            <person name="Hug L.A."/>
            <person name="Sharon I."/>
            <person name="Castelle C.J."/>
            <person name="Probst A.J."/>
            <person name="Thomas B.C."/>
            <person name="Singh A."/>
            <person name="Wilkins M.J."/>
            <person name="Karaoz U."/>
            <person name="Brodie E.L."/>
            <person name="Williams K.H."/>
            <person name="Hubbard S.S."/>
            <person name="Banfield J.F."/>
        </authorList>
    </citation>
    <scope>NUCLEOTIDE SEQUENCE [LARGE SCALE GENOMIC DNA]</scope>
</reference>
<evidence type="ECO:0000259" key="8">
    <source>
        <dbReference type="PROSITE" id="PS51790"/>
    </source>
</evidence>
<dbReference type="NCBIfam" id="TIGR00357">
    <property type="entry name" value="peptide-methionine (R)-S-oxide reductase MsrB"/>
    <property type="match status" value="1"/>
</dbReference>
<dbReference type="InterPro" id="IPR011057">
    <property type="entry name" value="Mss4-like_sf"/>
</dbReference>
<keyword evidence="6" id="KW-0560">Oxidoreductase</keyword>
<dbReference type="EMBL" id="MEWZ01000029">
    <property type="protein sequence ID" value="OGC86192.1"/>
    <property type="molecule type" value="Genomic_DNA"/>
</dbReference>
<dbReference type="GO" id="GO:0046872">
    <property type="term" value="F:metal ion binding"/>
    <property type="evidence" value="ECO:0007669"/>
    <property type="project" value="UniProtKB-KW"/>
</dbReference>
<protein>
    <recommendedName>
        <fullName evidence="3">peptide-methionine (R)-S-oxide reductase</fullName>
        <ecNumber evidence="3">1.8.4.12</ecNumber>
    </recommendedName>
</protein>
<dbReference type="GO" id="GO:0033743">
    <property type="term" value="F:peptide-methionine (R)-S-oxide reductase activity"/>
    <property type="evidence" value="ECO:0007669"/>
    <property type="project" value="UniProtKB-EC"/>
</dbReference>
<dbReference type="InterPro" id="IPR028427">
    <property type="entry name" value="Met_Sox_Rdtase_MsrB"/>
</dbReference>
<comment type="catalytic activity">
    <reaction evidence="7">
        <text>L-methionyl-[protein] + [thioredoxin]-disulfide + H2O = L-methionyl-(R)-S-oxide-[protein] + [thioredoxin]-dithiol</text>
        <dbReference type="Rhea" id="RHEA:24164"/>
        <dbReference type="Rhea" id="RHEA-COMP:10698"/>
        <dbReference type="Rhea" id="RHEA-COMP:10700"/>
        <dbReference type="Rhea" id="RHEA-COMP:12313"/>
        <dbReference type="Rhea" id="RHEA-COMP:12314"/>
        <dbReference type="ChEBI" id="CHEBI:15377"/>
        <dbReference type="ChEBI" id="CHEBI:16044"/>
        <dbReference type="ChEBI" id="CHEBI:29950"/>
        <dbReference type="ChEBI" id="CHEBI:45764"/>
        <dbReference type="ChEBI" id="CHEBI:50058"/>
        <dbReference type="EC" id="1.8.4.12"/>
    </reaction>
</comment>
<keyword evidence="4" id="KW-0479">Metal-binding</keyword>
<proteinExistence type="inferred from homology"/>
<evidence type="ECO:0000256" key="1">
    <source>
        <dbReference type="ARBA" id="ARBA00001947"/>
    </source>
</evidence>
<evidence type="ECO:0000313" key="9">
    <source>
        <dbReference type="EMBL" id="OGC86192.1"/>
    </source>
</evidence>
<evidence type="ECO:0000256" key="6">
    <source>
        <dbReference type="ARBA" id="ARBA00023002"/>
    </source>
</evidence>
<name>A0A1F4XWW2_9BACT</name>
<comment type="caution">
    <text evidence="9">The sequence shown here is derived from an EMBL/GenBank/DDBJ whole genome shotgun (WGS) entry which is preliminary data.</text>
</comment>
<feature type="domain" description="MsrB" evidence="8">
    <location>
        <begin position="5"/>
        <end position="126"/>
    </location>
</feature>
<dbReference type="FunFam" id="2.170.150.20:FF:000001">
    <property type="entry name" value="Peptide methionine sulfoxide reductase MsrB"/>
    <property type="match status" value="1"/>
</dbReference>
<dbReference type="Pfam" id="PF01641">
    <property type="entry name" value="SelR"/>
    <property type="match status" value="1"/>
</dbReference>
<dbReference type="STRING" id="1797245.A2949_02780"/>
<dbReference type="PROSITE" id="PS51790">
    <property type="entry name" value="MSRB"/>
    <property type="match status" value="1"/>
</dbReference>
<dbReference type="GO" id="GO:0006979">
    <property type="term" value="P:response to oxidative stress"/>
    <property type="evidence" value="ECO:0007669"/>
    <property type="project" value="InterPro"/>
</dbReference>
<dbReference type="EC" id="1.8.4.12" evidence="3"/>
<dbReference type="InterPro" id="IPR002579">
    <property type="entry name" value="Met_Sox_Rdtase_MsrB_dom"/>
</dbReference>
<organism evidence="9 10">
    <name type="scientific">Candidatus Adlerbacteria bacterium RIFCSPLOWO2_01_FULL_54_21b</name>
    <dbReference type="NCBI Taxonomy" id="1797245"/>
    <lineage>
        <taxon>Bacteria</taxon>
        <taxon>Candidatus Adleribacteriota</taxon>
    </lineage>
</organism>
<gene>
    <name evidence="9" type="ORF">A2949_02780</name>
</gene>
<comment type="similarity">
    <text evidence="2">Belongs to the MsrB Met sulfoxide reductase family.</text>
</comment>
<evidence type="ECO:0000256" key="2">
    <source>
        <dbReference type="ARBA" id="ARBA00007174"/>
    </source>
</evidence>
<accession>A0A1F4XWW2</accession>
<dbReference type="Gene3D" id="2.170.150.20">
    <property type="entry name" value="Peptide methionine sulfoxide reductase"/>
    <property type="match status" value="1"/>
</dbReference>
<dbReference type="PANTHER" id="PTHR10173">
    <property type="entry name" value="METHIONINE SULFOXIDE REDUCTASE"/>
    <property type="match status" value="1"/>
</dbReference>
<dbReference type="GO" id="GO:0005737">
    <property type="term" value="C:cytoplasm"/>
    <property type="evidence" value="ECO:0007669"/>
    <property type="project" value="TreeGrafter"/>
</dbReference>
<dbReference type="PANTHER" id="PTHR10173:SF52">
    <property type="entry name" value="METHIONINE-R-SULFOXIDE REDUCTASE B1"/>
    <property type="match status" value="1"/>
</dbReference>
<dbReference type="GO" id="GO:0030091">
    <property type="term" value="P:protein repair"/>
    <property type="evidence" value="ECO:0007669"/>
    <property type="project" value="InterPro"/>
</dbReference>
<evidence type="ECO:0000313" key="10">
    <source>
        <dbReference type="Proteomes" id="UP000178585"/>
    </source>
</evidence>
<dbReference type="AlphaFoldDB" id="A0A1F4XWW2"/>
<evidence type="ECO:0000256" key="3">
    <source>
        <dbReference type="ARBA" id="ARBA00012499"/>
    </source>
</evidence>
<evidence type="ECO:0000256" key="4">
    <source>
        <dbReference type="ARBA" id="ARBA00022723"/>
    </source>
</evidence>
<evidence type="ECO:0000256" key="7">
    <source>
        <dbReference type="ARBA" id="ARBA00048488"/>
    </source>
</evidence>
<dbReference type="SUPFAM" id="SSF51316">
    <property type="entry name" value="Mss4-like"/>
    <property type="match status" value="1"/>
</dbReference>
<sequence length="128" mass="14135">MPNSEQGWRERLTPEQYTVLREKGTEVPFSGALLKEEREGVYKCVACGNPLFPSHAKFDSGTGWPSFDEALPGAVKYVEDTTHGQHRTEVVCAQCGGHLGHLFDDGPTKTGKRYCLNSVCLEFGEGEK</sequence>
<evidence type="ECO:0000256" key="5">
    <source>
        <dbReference type="ARBA" id="ARBA00022833"/>
    </source>
</evidence>
<dbReference type="Proteomes" id="UP000178585">
    <property type="component" value="Unassembled WGS sequence"/>
</dbReference>
<comment type="cofactor">
    <cofactor evidence="1">
        <name>Zn(2+)</name>
        <dbReference type="ChEBI" id="CHEBI:29105"/>
    </cofactor>
</comment>